<proteinExistence type="predicted"/>
<dbReference type="PANTHER" id="PTHR46663">
    <property type="entry name" value="DIGUANYLATE CYCLASE DGCT-RELATED"/>
    <property type="match status" value="1"/>
</dbReference>
<evidence type="ECO:0000256" key="2">
    <source>
        <dbReference type="SAM" id="MobiDB-lite"/>
    </source>
</evidence>
<dbReference type="KEGG" id="nsm:JO391_12065"/>
<dbReference type="SUPFAM" id="SSF55073">
    <property type="entry name" value="Nucleotide cyclase"/>
    <property type="match status" value="1"/>
</dbReference>
<organism evidence="4 5">
    <name type="scientific">Neotabrizicola shimadae</name>
    <dbReference type="NCBI Taxonomy" id="2807096"/>
    <lineage>
        <taxon>Bacteria</taxon>
        <taxon>Pseudomonadati</taxon>
        <taxon>Pseudomonadota</taxon>
        <taxon>Alphaproteobacteria</taxon>
        <taxon>Rhodobacterales</taxon>
        <taxon>Paracoccaceae</taxon>
        <taxon>Neotabrizicola</taxon>
    </lineage>
</organism>
<reference evidence="4" key="1">
    <citation type="submission" date="2021-02" db="EMBL/GenBank/DDBJ databases">
        <title>Rhodobacter shimadae sp. nov., an aerobic anoxygenic phototrophic bacterium isolated from a hot spring.</title>
        <authorList>
            <person name="Muramatsu S."/>
            <person name="Haruta S."/>
            <person name="Hirose S."/>
            <person name="Hanada S."/>
        </authorList>
    </citation>
    <scope>NUCLEOTIDE SEQUENCE</scope>
    <source>
        <strain evidence="4">N10</strain>
    </source>
</reference>
<protein>
    <submittedName>
        <fullName evidence="4">GGDEF domain-containing protein</fullName>
    </submittedName>
</protein>
<evidence type="ECO:0000313" key="5">
    <source>
        <dbReference type="Proteomes" id="UP000826300"/>
    </source>
</evidence>
<dbReference type="Gene3D" id="3.30.70.270">
    <property type="match status" value="1"/>
</dbReference>
<accession>A0A8G1EAN2</accession>
<keyword evidence="1" id="KW-0175">Coiled coil</keyword>
<evidence type="ECO:0000259" key="3">
    <source>
        <dbReference type="PROSITE" id="PS50887"/>
    </source>
</evidence>
<dbReference type="InterPro" id="IPR043128">
    <property type="entry name" value="Rev_trsase/Diguanyl_cyclase"/>
</dbReference>
<dbReference type="Gene3D" id="3.30.450.260">
    <property type="entry name" value="Haem NO binding associated domain"/>
    <property type="match status" value="1"/>
</dbReference>
<sequence length="341" mass="35975">MTAERPVNLRLGPAALNGLMPMHVALTAEGRISSVGPTIARLAGNQPLVGGWFFTLFEVRRPGGVLAMRDLMARAGETLHLSFRPHTEIGLRGLALPLATGKGMVMNLSFGIGVTEAVKVHALTDADFAPTDLTVELLYLMEAKSAVMNELRALNRRLDGARSRAEEQALTDTLTGLRNRRGAEAELARLVATGQPFGLLHLDLDHFKQVNDSFGHAAGDAVLSEVGRILRSVTRKGDTAARIGGDEFLLVLPACPDIDTLTAVARRVLSRLQKPVDFEGQPCRIGGSIGLVMSADYDPADVDRMIADADAALYASKRAGRGRATAGGPGAGGVDLSAAGA</sequence>
<feature type="coiled-coil region" evidence="1">
    <location>
        <begin position="144"/>
        <end position="171"/>
    </location>
</feature>
<name>A0A8G1EAN2_9RHOB</name>
<dbReference type="Proteomes" id="UP000826300">
    <property type="component" value="Chromosome"/>
</dbReference>
<feature type="region of interest" description="Disordered" evidence="2">
    <location>
        <begin position="321"/>
        <end position="341"/>
    </location>
</feature>
<evidence type="ECO:0000313" key="4">
    <source>
        <dbReference type="EMBL" id="QYZ68517.1"/>
    </source>
</evidence>
<dbReference type="InterPro" id="IPR029787">
    <property type="entry name" value="Nucleotide_cyclase"/>
</dbReference>
<dbReference type="InterPro" id="IPR000160">
    <property type="entry name" value="GGDEF_dom"/>
</dbReference>
<keyword evidence="5" id="KW-1185">Reference proteome</keyword>
<dbReference type="PANTHER" id="PTHR46663:SF4">
    <property type="entry name" value="DIGUANYLATE CYCLASE DGCT-RELATED"/>
    <property type="match status" value="1"/>
</dbReference>
<dbReference type="SMART" id="SM00267">
    <property type="entry name" value="GGDEF"/>
    <property type="match status" value="1"/>
</dbReference>
<dbReference type="CDD" id="cd01949">
    <property type="entry name" value="GGDEF"/>
    <property type="match status" value="1"/>
</dbReference>
<dbReference type="NCBIfam" id="TIGR00254">
    <property type="entry name" value="GGDEF"/>
    <property type="match status" value="1"/>
</dbReference>
<evidence type="ECO:0000256" key="1">
    <source>
        <dbReference type="SAM" id="Coils"/>
    </source>
</evidence>
<dbReference type="InterPro" id="IPR052163">
    <property type="entry name" value="DGC-Regulatory_Protein"/>
</dbReference>
<dbReference type="EMBL" id="CP069370">
    <property type="protein sequence ID" value="QYZ68517.1"/>
    <property type="molecule type" value="Genomic_DNA"/>
</dbReference>
<dbReference type="AlphaFoldDB" id="A0A8G1EAN2"/>
<dbReference type="RefSeq" id="WP_220660740.1">
    <property type="nucleotide sequence ID" value="NZ_CP069370.1"/>
</dbReference>
<dbReference type="Pfam" id="PF00990">
    <property type="entry name" value="GGDEF"/>
    <property type="match status" value="1"/>
</dbReference>
<gene>
    <name evidence="4" type="ORF">JO391_12065</name>
</gene>
<dbReference type="InterPro" id="IPR042463">
    <property type="entry name" value="HNOB_dom_associated_sf"/>
</dbReference>
<feature type="domain" description="GGDEF" evidence="3">
    <location>
        <begin position="195"/>
        <end position="329"/>
    </location>
</feature>
<dbReference type="PROSITE" id="PS50887">
    <property type="entry name" value="GGDEF"/>
    <property type="match status" value="1"/>
</dbReference>